<sequence length="191" mass="22442">MLRGELFSGEMVRAYQEGRKLHTARPIKPQPNAKTFVPSERVMPECVGAYFFDDGTVANPKHRPGDYIYCRETWRATGVSSSPYAYRASEEDLHLIGESGKALTLKYRWRPSIHMPREAARLFFRVSRIEAMRLEDVTEEFAREDGFQARPEFSALVQFKHFWRQTYGDARWMWVYWTEPCSREEAMGRDD</sequence>
<dbReference type="EMBL" id="FLUN01000001">
    <property type="protein sequence ID" value="SBW02480.1"/>
    <property type="molecule type" value="Genomic_DNA"/>
</dbReference>
<evidence type="ECO:0000313" key="1">
    <source>
        <dbReference type="EMBL" id="SBW02480.1"/>
    </source>
</evidence>
<proteinExistence type="predicted"/>
<gene>
    <name evidence="1" type="ORF">KL86CLO1_11653</name>
</gene>
<dbReference type="AlphaFoldDB" id="A0A212JSQ2"/>
<reference evidence="1" key="1">
    <citation type="submission" date="2016-04" db="EMBL/GenBank/DDBJ databases">
        <authorList>
            <person name="Evans L.H."/>
            <person name="Alamgir A."/>
            <person name="Owens N."/>
            <person name="Weber N.D."/>
            <person name="Virtaneva K."/>
            <person name="Barbian K."/>
            <person name="Babar A."/>
            <person name="Rosenke K."/>
        </authorList>
    </citation>
    <scope>NUCLEOTIDE SEQUENCE</scope>
    <source>
        <strain evidence="1">86</strain>
    </source>
</reference>
<accession>A0A212JSQ2</accession>
<protein>
    <submittedName>
        <fullName evidence="1">Uncharacterized protein</fullName>
    </submittedName>
</protein>
<organism evidence="1">
    <name type="scientific">uncultured Eubacteriales bacterium</name>
    <dbReference type="NCBI Taxonomy" id="172733"/>
    <lineage>
        <taxon>Bacteria</taxon>
        <taxon>Bacillati</taxon>
        <taxon>Bacillota</taxon>
        <taxon>Clostridia</taxon>
        <taxon>Eubacteriales</taxon>
        <taxon>environmental samples</taxon>
    </lineage>
</organism>
<name>A0A212JSQ2_9FIRM</name>